<dbReference type="EMBL" id="FCQH01000023">
    <property type="protein sequence ID" value="CVL08313.1"/>
    <property type="molecule type" value="Genomic_DNA"/>
</dbReference>
<feature type="compositionally biased region" description="Acidic residues" evidence="1">
    <location>
        <begin position="352"/>
        <end position="362"/>
    </location>
</feature>
<keyword evidence="3" id="KW-1185">Reference proteome</keyword>
<protein>
    <submittedName>
        <fullName evidence="2">Uncharacterized protein</fullName>
    </submittedName>
</protein>
<feature type="region of interest" description="Disordered" evidence="1">
    <location>
        <begin position="349"/>
        <end position="388"/>
    </location>
</feature>
<evidence type="ECO:0000313" key="2">
    <source>
        <dbReference type="EMBL" id="CVL08313.1"/>
    </source>
</evidence>
<gene>
    <name evidence="2" type="ORF">FMAN_05108</name>
</gene>
<proteinExistence type="predicted"/>
<sequence length="480" mass="54590">MSQISPRPEPPVVERDGFSLTKERFCASLGNVERVSGSQLRELFWSETLRLKRDQKKASEEARELFKKKGFFAGQLRHYGITFHPRKTKVGEQKELLMNAVAQGQYDHVPQSVLSLRQSMEQVLYPLCEKWQKDVQEWDANDRRKRLEELNKCKTPGDKANYDLDLFLEHYFITNGQPDHHKTPEPLSLEGFDDRLGMHLKAGEVPGLYSKSGGSKDNRTLCIGWNTNAVNALAASIDTRAREAEKHEREKKWTQAMEAHEQFVSSLKPPPPSRGRKAKPRFDLEKFQGSYIIKCHPVTDGWNHLNSHILTMDIFPGEGNTLRANFDFGIIVGAMLLSNDEEILDDLVGSDNESETEESDEEDTKKGRKRSIKKGNKGANKGHPAKKKKITPSLSRRVFYRLRGKETGEGEILPDVEAGEIDFLNDDGTKFSGVAYEFPYVGSSVDFSGYKISNTPKGFAKDWNDYSEAAYELARIGRWR</sequence>
<dbReference type="RefSeq" id="XP_041691013.1">
    <property type="nucleotide sequence ID" value="XM_041825654.1"/>
</dbReference>
<feature type="compositionally biased region" description="Basic residues" evidence="1">
    <location>
        <begin position="366"/>
        <end position="376"/>
    </location>
</feature>
<comment type="caution">
    <text evidence="2">The sequence shown here is derived from an EMBL/GenBank/DDBJ whole genome shotgun (WGS) entry which is preliminary data.</text>
</comment>
<dbReference type="Proteomes" id="UP000184255">
    <property type="component" value="Unassembled WGS sequence"/>
</dbReference>
<accession>A0A1L7UIS2</accession>
<organism evidence="2 3">
    <name type="scientific">Fusarium mangiferae</name>
    <name type="common">Mango malformation disease fungus</name>
    <dbReference type="NCBI Taxonomy" id="192010"/>
    <lineage>
        <taxon>Eukaryota</taxon>
        <taxon>Fungi</taxon>
        <taxon>Dikarya</taxon>
        <taxon>Ascomycota</taxon>
        <taxon>Pezizomycotina</taxon>
        <taxon>Sordariomycetes</taxon>
        <taxon>Hypocreomycetidae</taxon>
        <taxon>Hypocreales</taxon>
        <taxon>Nectriaceae</taxon>
        <taxon>Fusarium</taxon>
        <taxon>Fusarium fujikuroi species complex</taxon>
    </lineage>
</organism>
<reference evidence="3" key="1">
    <citation type="journal article" date="2016" name="Genome Biol. Evol.">
        <title>Comparative 'omics' of the Fusarium fujikuroi species complex highlights differences in genetic potential and metabolite synthesis.</title>
        <authorList>
            <person name="Niehaus E.-M."/>
            <person name="Muensterkoetter M."/>
            <person name="Proctor R.H."/>
            <person name="Brown D.W."/>
            <person name="Sharon A."/>
            <person name="Idan Y."/>
            <person name="Oren-Young L."/>
            <person name="Sieber C.M."/>
            <person name="Novak O."/>
            <person name="Pencik A."/>
            <person name="Tarkowska D."/>
            <person name="Hromadova K."/>
            <person name="Freeman S."/>
            <person name="Maymon M."/>
            <person name="Elazar M."/>
            <person name="Youssef S.A."/>
            <person name="El-Shabrawy E.S.M."/>
            <person name="Shalaby A.B.A."/>
            <person name="Houterman P."/>
            <person name="Brock N.L."/>
            <person name="Burkhardt I."/>
            <person name="Tsavkelova E.A."/>
            <person name="Dickschat J.S."/>
            <person name="Galuszka P."/>
            <person name="Gueldener U."/>
            <person name="Tudzynski B."/>
        </authorList>
    </citation>
    <scope>NUCLEOTIDE SEQUENCE [LARGE SCALE GENOMIC DNA]</scope>
    <source>
        <strain evidence="3">MRC7560</strain>
    </source>
</reference>
<dbReference type="VEuPathDB" id="FungiDB:FMAN_05108"/>
<evidence type="ECO:0000256" key="1">
    <source>
        <dbReference type="SAM" id="MobiDB-lite"/>
    </source>
</evidence>
<name>A0A1L7UIS2_FUSMA</name>
<evidence type="ECO:0000313" key="3">
    <source>
        <dbReference type="Proteomes" id="UP000184255"/>
    </source>
</evidence>
<dbReference type="AlphaFoldDB" id="A0A1L7UIS2"/>
<dbReference type="GeneID" id="65084375"/>